<comment type="similarity">
    <text evidence="2">Belongs to the peptidase C19 family.</text>
</comment>
<keyword evidence="4" id="KW-0645">Protease</keyword>
<evidence type="ECO:0000256" key="1">
    <source>
        <dbReference type="ARBA" id="ARBA00000707"/>
    </source>
</evidence>
<dbReference type="AlphaFoldDB" id="A0A6P5EI23"/>
<dbReference type="SUPFAM" id="SSF54001">
    <property type="entry name" value="Cysteine proteinases"/>
    <property type="match status" value="1"/>
</dbReference>
<dbReference type="GO" id="GO:0006508">
    <property type="term" value="P:proteolysis"/>
    <property type="evidence" value="ECO:0007669"/>
    <property type="project" value="UniProtKB-KW"/>
</dbReference>
<protein>
    <recommendedName>
        <fullName evidence="3">ubiquitinyl hydrolase 1</fullName>
        <ecNumber evidence="3">3.4.19.12</ecNumber>
    </recommendedName>
</protein>
<dbReference type="GO" id="GO:0005634">
    <property type="term" value="C:nucleus"/>
    <property type="evidence" value="ECO:0007669"/>
    <property type="project" value="TreeGrafter"/>
</dbReference>
<dbReference type="PANTHER" id="PTHR24006:SF733">
    <property type="entry name" value="RE52890P"/>
    <property type="match status" value="1"/>
</dbReference>
<dbReference type="Gene3D" id="3.90.70.10">
    <property type="entry name" value="Cysteine proteinases"/>
    <property type="match status" value="1"/>
</dbReference>
<comment type="catalytic activity">
    <reaction evidence="1">
        <text>Thiol-dependent hydrolysis of ester, thioester, amide, peptide and isopeptide bonds formed by the C-terminal Gly of ubiquitin (a 76-residue protein attached to proteins as an intracellular targeting signal).</text>
        <dbReference type="EC" id="3.4.19.12"/>
    </reaction>
</comment>
<dbReference type="PANTHER" id="PTHR24006">
    <property type="entry name" value="UBIQUITIN CARBOXYL-TERMINAL HYDROLASE"/>
    <property type="match status" value="1"/>
</dbReference>
<evidence type="ECO:0000256" key="3">
    <source>
        <dbReference type="ARBA" id="ARBA00012759"/>
    </source>
</evidence>
<evidence type="ECO:0000256" key="4">
    <source>
        <dbReference type="ARBA" id="ARBA00022670"/>
    </source>
</evidence>
<evidence type="ECO:0000313" key="8">
    <source>
        <dbReference type="RefSeq" id="XP_020083121.1"/>
    </source>
</evidence>
<dbReference type="EC" id="3.4.19.12" evidence="3"/>
<reference evidence="7" key="1">
    <citation type="journal article" date="2015" name="Nat. Genet.">
        <title>The pineapple genome and the evolution of CAM photosynthesis.</title>
        <authorList>
            <person name="Ming R."/>
            <person name="VanBuren R."/>
            <person name="Wai C.M."/>
            <person name="Tang H."/>
            <person name="Schatz M.C."/>
            <person name="Bowers J.E."/>
            <person name="Lyons E."/>
            <person name="Wang M.L."/>
            <person name="Chen J."/>
            <person name="Biggers E."/>
            <person name="Zhang J."/>
            <person name="Huang L."/>
            <person name="Zhang L."/>
            <person name="Miao W."/>
            <person name="Zhang J."/>
            <person name="Ye Z."/>
            <person name="Miao C."/>
            <person name="Lin Z."/>
            <person name="Wang H."/>
            <person name="Zhou H."/>
            <person name="Yim W.C."/>
            <person name="Priest H.D."/>
            <person name="Zheng C."/>
            <person name="Woodhouse M."/>
            <person name="Edger P.P."/>
            <person name="Guyot R."/>
            <person name="Guo H.B."/>
            <person name="Guo H."/>
            <person name="Zheng G."/>
            <person name="Singh R."/>
            <person name="Sharma A."/>
            <person name="Min X."/>
            <person name="Zheng Y."/>
            <person name="Lee H."/>
            <person name="Gurtowski J."/>
            <person name="Sedlazeck F.J."/>
            <person name="Harkess A."/>
            <person name="McKain M.R."/>
            <person name="Liao Z."/>
            <person name="Fang J."/>
            <person name="Liu J."/>
            <person name="Zhang X."/>
            <person name="Zhang Q."/>
            <person name="Hu W."/>
            <person name="Qin Y."/>
            <person name="Wang K."/>
            <person name="Chen L.Y."/>
            <person name="Shirley N."/>
            <person name="Lin Y.R."/>
            <person name="Liu L.Y."/>
            <person name="Hernandez A.G."/>
            <person name="Wright C.L."/>
            <person name="Bulone V."/>
            <person name="Tuskan G.A."/>
            <person name="Heath K."/>
            <person name="Zee F."/>
            <person name="Moore P.H."/>
            <person name="Sunkar R."/>
            <person name="Leebens-Mack J.H."/>
            <person name="Mockler T."/>
            <person name="Bennetzen J.L."/>
            <person name="Freeling M."/>
            <person name="Sankoff D."/>
            <person name="Paterson A.H."/>
            <person name="Zhu X."/>
            <person name="Yang X."/>
            <person name="Smith J.A."/>
            <person name="Cushman J.C."/>
            <person name="Paull R.E."/>
            <person name="Yu Q."/>
        </authorList>
    </citation>
    <scope>NUCLEOTIDE SEQUENCE [LARGE SCALE GENOMIC DNA]</scope>
    <source>
        <strain evidence="7">cv. F153</strain>
    </source>
</reference>
<evidence type="ECO:0000259" key="6">
    <source>
        <dbReference type="PROSITE" id="PS50235"/>
    </source>
</evidence>
<dbReference type="Pfam" id="PF00443">
    <property type="entry name" value="UCH"/>
    <property type="match status" value="1"/>
</dbReference>
<sequence>MKIKKPPHILVIHLKRFKYIEQLGRYKKLSYRVVFPMELKLTNTVDGADDSEYSLFAVVVHVGTGPNHGHHVSAVKSHSHWLFLDDENVDMMDESILQSFFGSAQEL</sequence>
<dbReference type="Proteomes" id="UP000515123">
    <property type="component" value="Linkage group 2"/>
</dbReference>
<evidence type="ECO:0000313" key="7">
    <source>
        <dbReference type="Proteomes" id="UP000515123"/>
    </source>
</evidence>
<gene>
    <name evidence="8" type="primary">LOC109706595</name>
</gene>
<reference evidence="8" key="2">
    <citation type="submission" date="2025-08" db="UniProtKB">
        <authorList>
            <consortium name="RefSeq"/>
        </authorList>
    </citation>
    <scope>IDENTIFICATION</scope>
    <source>
        <tissue evidence="8">Leaf</tissue>
    </source>
</reference>
<dbReference type="GO" id="GO:0016579">
    <property type="term" value="P:protein deubiquitination"/>
    <property type="evidence" value="ECO:0007669"/>
    <property type="project" value="InterPro"/>
</dbReference>
<name>A0A6P5EI23_ANACO</name>
<dbReference type="GeneID" id="109706595"/>
<proteinExistence type="inferred from homology"/>
<dbReference type="InterPro" id="IPR038765">
    <property type="entry name" value="Papain-like_cys_pep_sf"/>
</dbReference>
<feature type="domain" description="USP" evidence="6">
    <location>
        <begin position="1"/>
        <end position="107"/>
    </location>
</feature>
<dbReference type="InterPro" id="IPR050164">
    <property type="entry name" value="Peptidase_C19"/>
</dbReference>
<dbReference type="RefSeq" id="XP_020083121.1">
    <property type="nucleotide sequence ID" value="XM_020227532.1"/>
</dbReference>
<evidence type="ECO:0000256" key="5">
    <source>
        <dbReference type="ARBA" id="ARBA00022801"/>
    </source>
</evidence>
<accession>A0A6P5EI23</accession>
<keyword evidence="7" id="KW-1185">Reference proteome</keyword>
<dbReference type="GO" id="GO:0004843">
    <property type="term" value="F:cysteine-type deubiquitinase activity"/>
    <property type="evidence" value="ECO:0007669"/>
    <property type="project" value="UniProtKB-EC"/>
</dbReference>
<dbReference type="InterPro" id="IPR001394">
    <property type="entry name" value="Peptidase_C19_UCH"/>
</dbReference>
<dbReference type="InterPro" id="IPR028889">
    <property type="entry name" value="USP"/>
</dbReference>
<keyword evidence="5" id="KW-0378">Hydrolase</keyword>
<evidence type="ECO:0000256" key="2">
    <source>
        <dbReference type="ARBA" id="ARBA00009085"/>
    </source>
</evidence>
<organism evidence="7 8">
    <name type="scientific">Ananas comosus</name>
    <name type="common">Pineapple</name>
    <name type="synonym">Ananas ananas</name>
    <dbReference type="NCBI Taxonomy" id="4615"/>
    <lineage>
        <taxon>Eukaryota</taxon>
        <taxon>Viridiplantae</taxon>
        <taxon>Streptophyta</taxon>
        <taxon>Embryophyta</taxon>
        <taxon>Tracheophyta</taxon>
        <taxon>Spermatophyta</taxon>
        <taxon>Magnoliopsida</taxon>
        <taxon>Liliopsida</taxon>
        <taxon>Poales</taxon>
        <taxon>Bromeliaceae</taxon>
        <taxon>Bromelioideae</taxon>
        <taxon>Ananas</taxon>
    </lineage>
</organism>
<dbReference type="GO" id="GO:0005829">
    <property type="term" value="C:cytosol"/>
    <property type="evidence" value="ECO:0007669"/>
    <property type="project" value="TreeGrafter"/>
</dbReference>
<dbReference type="PROSITE" id="PS50235">
    <property type="entry name" value="USP_3"/>
    <property type="match status" value="1"/>
</dbReference>
<dbReference type="OrthoDB" id="1669222at2759"/>